<dbReference type="EMBL" id="FOIE01000004">
    <property type="protein sequence ID" value="SET34537.1"/>
    <property type="molecule type" value="Genomic_DNA"/>
</dbReference>
<feature type="chain" id="PRO_5011440637" evidence="2">
    <location>
        <begin position="28"/>
        <end position="368"/>
    </location>
</feature>
<feature type="signal peptide" evidence="2">
    <location>
        <begin position="1"/>
        <end position="27"/>
    </location>
</feature>
<feature type="transmembrane region" description="Helical" evidence="1">
    <location>
        <begin position="314"/>
        <end position="335"/>
    </location>
</feature>
<evidence type="ECO:0000313" key="3">
    <source>
        <dbReference type="EMBL" id="SET34537.1"/>
    </source>
</evidence>
<keyword evidence="1" id="KW-1133">Transmembrane helix</keyword>
<sequence>MSRAAARLLVVVLGALAGLLLAGPAQAHVGGGAAGSDFDARVLAVEPALPGVAVRVLSFGDEFEVVNPTATDVEVPGYSDEPYLRIGPDGVWRNANSPATYINLDRFGRTMLPPHADPDAEPEWVQVSTEPGYVWHDHRTHWMSEGVLPPAVAADPTREHLVSAWVVPLAHGGTEVQVRGELTWRPPPPAWAVWPVYVVLALAPVAAALVAPGPRLLGALLLVGGSAAAYHAATTPEPAASVSSHAGALVSALLPGLLALAVAVAGLVAAVRGRGGLTALLAVVLGWLLLVQGLPDVDVLWTANVLAEGPVLLARAAVAVLVALGAGCVVGGLVATRRFRERPDRPADGFLLRRWDSPAGPGATPGRR</sequence>
<keyword evidence="4" id="KW-1185">Reference proteome</keyword>
<dbReference type="Proteomes" id="UP000198507">
    <property type="component" value="Unassembled WGS sequence"/>
</dbReference>
<proteinExistence type="predicted"/>
<keyword evidence="2" id="KW-0732">Signal</keyword>
<name>A0A1I0DRI8_9ACTN</name>
<feature type="transmembrane region" description="Helical" evidence="1">
    <location>
        <begin position="191"/>
        <end position="209"/>
    </location>
</feature>
<evidence type="ECO:0000256" key="1">
    <source>
        <dbReference type="SAM" id="Phobius"/>
    </source>
</evidence>
<organism evidence="3 4">
    <name type="scientific">Geodermatophilus poikilotrophus</name>
    <dbReference type="NCBI Taxonomy" id="1333667"/>
    <lineage>
        <taxon>Bacteria</taxon>
        <taxon>Bacillati</taxon>
        <taxon>Actinomycetota</taxon>
        <taxon>Actinomycetes</taxon>
        <taxon>Geodermatophilales</taxon>
        <taxon>Geodermatophilaceae</taxon>
        <taxon>Geodermatophilus</taxon>
    </lineage>
</organism>
<dbReference type="RefSeq" id="WP_091443362.1">
    <property type="nucleotide sequence ID" value="NZ_FOIE01000004.1"/>
</dbReference>
<keyword evidence="1" id="KW-0812">Transmembrane</keyword>
<dbReference type="OrthoDB" id="5241181at2"/>
<feature type="transmembrane region" description="Helical" evidence="1">
    <location>
        <begin position="245"/>
        <end position="270"/>
    </location>
</feature>
<feature type="transmembrane region" description="Helical" evidence="1">
    <location>
        <begin position="216"/>
        <end position="233"/>
    </location>
</feature>
<evidence type="ECO:0000256" key="2">
    <source>
        <dbReference type="SAM" id="SignalP"/>
    </source>
</evidence>
<reference evidence="4" key="1">
    <citation type="submission" date="2016-10" db="EMBL/GenBank/DDBJ databases">
        <authorList>
            <person name="Varghese N."/>
            <person name="Submissions S."/>
        </authorList>
    </citation>
    <scope>NUCLEOTIDE SEQUENCE [LARGE SCALE GENOMIC DNA]</scope>
    <source>
        <strain evidence="4">DSM 44209</strain>
    </source>
</reference>
<dbReference type="AlphaFoldDB" id="A0A1I0DRI8"/>
<feature type="transmembrane region" description="Helical" evidence="1">
    <location>
        <begin position="277"/>
        <end position="294"/>
    </location>
</feature>
<protein>
    <submittedName>
        <fullName evidence="3">Uncharacterized protein</fullName>
    </submittedName>
</protein>
<accession>A0A1I0DRI8</accession>
<evidence type="ECO:0000313" key="4">
    <source>
        <dbReference type="Proteomes" id="UP000198507"/>
    </source>
</evidence>
<gene>
    <name evidence="3" type="ORF">SAMN04488546_2072</name>
</gene>
<keyword evidence="1" id="KW-0472">Membrane</keyword>